<proteinExistence type="predicted"/>
<organism evidence="1 2">
    <name type="scientific">Falsiruegeria mediterranea M17</name>
    <dbReference type="NCBI Taxonomy" id="1200281"/>
    <lineage>
        <taxon>Bacteria</taxon>
        <taxon>Pseudomonadati</taxon>
        <taxon>Pseudomonadota</taxon>
        <taxon>Alphaproteobacteria</taxon>
        <taxon>Rhodobacterales</taxon>
        <taxon>Roseobacteraceae</taxon>
        <taxon>Falsiruegeria</taxon>
    </lineage>
</organism>
<dbReference type="EMBL" id="ONZG01000007">
    <property type="protein sequence ID" value="SPJ29593.1"/>
    <property type="molecule type" value="Genomic_DNA"/>
</dbReference>
<sequence length="121" mass="13181">MKSQIWTKPGETVELCMEASACAPENYSESKLRGLLQVEFRGVDGQSKEVNVPGLTPTNSGKYFKYIEFEEASSQGDGASLFGAVNVFFRIPRGVAQIEVSAADFEAKDVTVPSFSYGVKK</sequence>
<protein>
    <submittedName>
        <fullName evidence="1">Uncharacterized protein</fullName>
    </submittedName>
</protein>
<reference evidence="2" key="1">
    <citation type="submission" date="2018-03" db="EMBL/GenBank/DDBJ databases">
        <authorList>
            <person name="Rodrigo-Torres L."/>
            <person name="Arahal R. D."/>
            <person name="Lucena T."/>
        </authorList>
    </citation>
    <scope>NUCLEOTIDE SEQUENCE [LARGE SCALE GENOMIC DNA]</scope>
    <source>
        <strain evidence="2">CECT 7615</strain>
    </source>
</reference>
<accession>A0A2R8CB31</accession>
<evidence type="ECO:0000313" key="2">
    <source>
        <dbReference type="Proteomes" id="UP000244898"/>
    </source>
</evidence>
<gene>
    <name evidence="1" type="ORF">TRM7615_03113</name>
</gene>
<dbReference type="RefSeq" id="WP_108789080.1">
    <property type="nucleotide sequence ID" value="NZ_ONZG01000007.1"/>
</dbReference>
<dbReference type="AlphaFoldDB" id="A0A2R8CB31"/>
<evidence type="ECO:0000313" key="1">
    <source>
        <dbReference type="EMBL" id="SPJ29593.1"/>
    </source>
</evidence>
<name>A0A2R8CB31_9RHOB</name>
<keyword evidence="2" id="KW-1185">Reference proteome</keyword>
<dbReference type="Proteomes" id="UP000244898">
    <property type="component" value="Unassembled WGS sequence"/>
</dbReference>